<comment type="caution">
    <text evidence="4">The sequence shown here is derived from an EMBL/GenBank/DDBJ whole genome shotgun (WGS) entry which is preliminary data.</text>
</comment>
<dbReference type="SMART" id="SM00093">
    <property type="entry name" value="SERPIN"/>
    <property type="match status" value="1"/>
</dbReference>
<dbReference type="InterPro" id="IPR023796">
    <property type="entry name" value="Serpin_dom"/>
</dbReference>
<evidence type="ECO:0000313" key="5">
    <source>
        <dbReference type="Proteomes" id="UP000029066"/>
    </source>
</evidence>
<dbReference type="InterPro" id="IPR000215">
    <property type="entry name" value="Serpin_fam"/>
</dbReference>
<evidence type="ECO:0000256" key="1">
    <source>
        <dbReference type="RuleBase" id="RU000411"/>
    </source>
</evidence>
<dbReference type="EMBL" id="JGZN01000003">
    <property type="protein sequence ID" value="KFI94214.1"/>
    <property type="molecule type" value="Genomic_DNA"/>
</dbReference>
<dbReference type="OrthoDB" id="3239445at2"/>
<dbReference type="GO" id="GO:0005615">
    <property type="term" value="C:extracellular space"/>
    <property type="evidence" value="ECO:0007669"/>
    <property type="project" value="InterPro"/>
</dbReference>
<proteinExistence type="inferred from homology"/>
<accession>A0A087DFB4</accession>
<dbReference type="PROSITE" id="PS00284">
    <property type="entry name" value="SERPIN"/>
    <property type="match status" value="1"/>
</dbReference>
<keyword evidence="2" id="KW-0472">Membrane</keyword>
<dbReference type="InterPro" id="IPR042178">
    <property type="entry name" value="Serpin_sf_1"/>
</dbReference>
<dbReference type="Gene3D" id="3.30.497.10">
    <property type="entry name" value="Antithrombin, subunit I, domain 2"/>
    <property type="match status" value="1"/>
</dbReference>
<protein>
    <submittedName>
        <fullName evidence="4">Serpin</fullName>
    </submittedName>
</protein>
<evidence type="ECO:0000313" key="4">
    <source>
        <dbReference type="EMBL" id="KFI94214.1"/>
    </source>
</evidence>
<dbReference type="InterPro" id="IPR036186">
    <property type="entry name" value="Serpin_sf"/>
</dbReference>
<gene>
    <name evidence="4" type="ORF">BISA_0252</name>
</gene>
<feature type="domain" description="Serpin" evidence="3">
    <location>
        <begin position="76"/>
        <end position="456"/>
    </location>
</feature>
<dbReference type="SUPFAM" id="SSF56574">
    <property type="entry name" value="Serpins"/>
    <property type="match status" value="1"/>
</dbReference>
<dbReference type="Proteomes" id="UP000029066">
    <property type="component" value="Unassembled WGS sequence"/>
</dbReference>
<dbReference type="GO" id="GO:0004867">
    <property type="term" value="F:serine-type endopeptidase inhibitor activity"/>
    <property type="evidence" value="ECO:0007669"/>
    <property type="project" value="InterPro"/>
</dbReference>
<dbReference type="Gene3D" id="2.30.39.10">
    <property type="entry name" value="Alpha-1-antitrypsin, domain 1"/>
    <property type="match status" value="1"/>
</dbReference>
<dbReference type="PANTHER" id="PTHR11461:SF211">
    <property type="entry name" value="GH10112P-RELATED"/>
    <property type="match status" value="1"/>
</dbReference>
<name>A0A087DFB4_9BIFI</name>
<reference evidence="4 5" key="1">
    <citation type="submission" date="2014-03" db="EMBL/GenBank/DDBJ databases">
        <title>Genomics of Bifidobacteria.</title>
        <authorList>
            <person name="Ventura M."/>
            <person name="Milani C."/>
            <person name="Lugli G.A."/>
        </authorList>
    </citation>
    <scope>NUCLEOTIDE SEQUENCE [LARGE SCALE GENOMIC DNA]</scope>
    <source>
        <strain evidence="4 5">DSM 23967</strain>
    </source>
</reference>
<sequence>MESHSTDLHHTLLRKRKHKVRIAIIMVVVLIACACGGVWWTVGDGRFFTVQLFKPAAKSATQSVTTSSSDFAYHSASLFLQMESAQNKQGNVNYSPALMWMALAMAAQGADGTTRSQLDKALGTKSLSTEDYQSLLSSINGHYSSSKSQMSTANSLWVDNQYTLNKDFKSVVENAFDADVQSLPFNDAAAQRMSQWIDQHTQGSLKPRITLEGNEVISIINIVVADGRWQDSFKPEFTDEQTFHGTNGDNDVPMMNQSFDGMVWAHDSNSTWQRISIPFDNGGALTVLLPAAGSFDDIIQDTTKLRWALSTCLGASYQYGCMTDAPEGWGVAAESALVRVALPRFTIDSSFASDDSIQALKTLGITDAFDAGTADLSKMTDAAPAGELFIGSMIQGTRIAVNEHGAKASAFTKVGAEAGSAPVQQQVVEFTVNRPFLYMLTTPDDVPLFIGAVRNL</sequence>
<dbReference type="InterPro" id="IPR042185">
    <property type="entry name" value="Serpin_sf_2"/>
</dbReference>
<evidence type="ECO:0000259" key="3">
    <source>
        <dbReference type="SMART" id="SM00093"/>
    </source>
</evidence>
<feature type="transmembrane region" description="Helical" evidence="2">
    <location>
        <begin position="20"/>
        <end position="42"/>
    </location>
</feature>
<dbReference type="InterPro" id="IPR023795">
    <property type="entry name" value="Serpin_CS"/>
</dbReference>
<dbReference type="PANTHER" id="PTHR11461">
    <property type="entry name" value="SERINE PROTEASE INHIBITOR, SERPIN"/>
    <property type="match status" value="1"/>
</dbReference>
<keyword evidence="2" id="KW-0812">Transmembrane</keyword>
<dbReference type="AlphaFoldDB" id="A0A087DFB4"/>
<dbReference type="STRING" id="1437607.BISA_0252"/>
<dbReference type="Pfam" id="PF00079">
    <property type="entry name" value="Serpin"/>
    <property type="match status" value="1"/>
</dbReference>
<keyword evidence="2" id="KW-1133">Transmembrane helix</keyword>
<dbReference type="RefSeq" id="WP_051917264.1">
    <property type="nucleotide sequence ID" value="NZ_JDUT01000002.1"/>
</dbReference>
<comment type="similarity">
    <text evidence="1">Belongs to the serpin family.</text>
</comment>
<evidence type="ECO:0000256" key="2">
    <source>
        <dbReference type="SAM" id="Phobius"/>
    </source>
</evidence>
<organism evidence="4 5">
    <name type="scientific">Bifidobacterium saguini DSM 23967</name>
    <dbReference type="NCBI Taxonomy" id="1437607"/>
    <lineage>
        <taxon>Bacteria</taxon>
        <taxon>Bacillati</taxon>
        <taxon>Actinomycetota</taxon>
        <taxon>Actinomycetes</taxon>
        <taxon>Bifidobacteriales</taxon>
        <taxon>Bifidobacteriaceae</taxon>
        <taxon>Bifidobacterium</taxon>
    </lineage>
</organism>